<evidence type="ECO:0000256" key="9">
    <source>
        <dbReference type="ARBA" id="ARBA00023136"/>
    </source>
</evidence>
<reference evidence="13" key="1">
    <citation type="submission" date="2022-05" db="EMBL/GenBank/DDBJ databases">
        <authorList>
            <person name="Nie Y."/>
        </authorList>
    </citation>
    <scope>NUCLEOTIDE SEQUENCE</scope>
</reference>
<feature type="transmembrane region" description="Helical" evidence="12">
    <location>
        <begin position="113"/>
        <end position="132"/>
    </location>
</feature>
<keyword evidence="3" id="KW-0813">Transport</keyword>
<feature type="transmembrane region" description="Helical" evidence="12">
    <location>
        <begin position="85"/>
        <end position="107"/>
    </location>
</feature>
<evidence type="ECO:0000256" key="12">
    <source>
        <dbReference type="SAM" id="Phobius"/>
    </source>
</evidence>
<feature type="transmembrane region" description="Helical" evidence="12">
    <location>
        <begin position="144"/>
        <end position="166"/>
    </location>
</feature>
<dbReference type="AlphaFoldDB" id="A0A9E9J3I1"/>
<dbReference type="Pfam" id="PF00119">
    <property type="entry name" value="ATP-synt_A"/>
    <property type="match status" value="1"/>
</dbReference>
<dbReference type="InterPro" id="IPR000568">
    <property type="entry name" value="ATP_synth_F0_asu"/>
</dbReference>
<keyword evidence="7 12" id="KW-1133">Transmembrane helix</keyword>
<evidence type="ECO:0000256" key="7">
    <source>
        <dbReference type="ARBA" id="ARBA00022989"/>
    </source>
</evidence>
<dbReference type="PROSITE" id="PS00449">
    <property type="entry name" value="ATPASE_A"/>
    <property type="match status" value="1"/>
</dbReference>
<protein>
    <recommendedName>
        <fullName evidence="11">ATP synthase subunit a</fullName>
    </recommendedName>
</protein>
<feature type="transmembrane region" description="Helical" evidence="12">
    <location>
        <begin position="34"/>
        <end position="58"/>
    </location>
</feature>
<evidence type="ECO:0000256" key="1">
    <source>
        <dbReference type="ARBA" id="ARBA00004141"/>
    </source>
</evidence>
<keyword evidence="6" id="KW-0375">Hydrogen ion transport</keyword>
<keyword evidence="5 12" id="KW-0812">Transmembrane</keyword>
<dbReference type="GO" id="GO:0045259">
    <property type="term" value="C:proton-transporting ATP synthase complex"/>
    <property type="evidence" value="ECO:0007669"/>
    <property type="project" value="UniProtKB-KW"/>
</dbReference>
<dbReference type="PANTHER" id="PTHR11410">
    <property type="entry name" value="ATP SYNTHASE SUBUNIT A"/>
    <property type="match status" value="1"/>
</dbReference>
<sequence length="239" mass="26862">MTYSFYYPLNCWKNVIISLKLILTSMFSSFDPSIYVAGGLYVPLKWLVVTFVLALPFWDKNLIPGSPWFAGLFAKSFGTKGSSKFMTSGIFLFILFCNILSLVPYSFSSTSHLVFNLFIAMPIWVSSLLLLVKSSKMKALGHFVPSGAPLVLAPFLFFIELISFFIRPISLSVRLMANMMAGHFLIILLTDMVSKSFVLIFMVNLSSFLLFYELGVSVVQAYVFSMLSSLYLEESKASH</sequence>
<evidence type="ECO:0000256" key="8">
    <source>
        <dbReference type="ARBA" id="ARBA00023065"/>
    </source>
</evidence>
<dbReference type="PANTHER" id="PTHR11410:SF0">
    <property type="entry name" value="ATP SYNTHASE SUBUNIT A"/>
    <property type="match status" value="1"/>
</dbReference>
<keyword evidence="10" id="KW-0066">ATP synthesis</keyword>
<keyword evidence="4" id="KW-0138">CF(0)</keyword>
<evidence type="ECO:0000256" key="2">
    <source>
        <dbReference type="ARBA" id="ARBA00006810"/>
    </source>
</evidence>
<dbReference type="GO" id="GO:0005743">
    <property type="term" value="C:mitochondrial inner membrane"/>
    <property type="evidence" value="ECO:0007669"/>
    <property type="project" value="UniProtKB-SubCell"/>
</dbReference>
<dbReference type="SUPFAM" id="SSF81336">
    <property type="entry name" value="F1F0 ATP synthase subunit A"/>
    <property type="match status" value="1"/>
</dbReference>
<evidence type="ECO:0000256" key="3">
    <source>
        <dbReference type="ARBA" id="ARBA00022448"/>
    </source>
</evidence>
<dbReference type="PRINTS" id="PR00123">
    <property type="entry name" value="ATPASEA"/>
</dbReference>
<evidence type="ECO:0000256" key="4">
    <source>
        <dbReference type="ARBA" id="ARBA00022547"/>
    </source>
</evidence>
<accession>A0A9E9J3I1</accession>
<dbReference type="GO" id="GO:0046933">
    <property type="term" value="F:proton-transporting ATP synthase activity, rotational mechanism"/>
    <property type="evidence" value="ECO:0007669"/>
    <property type="project" value="TreeGrafter"/>
</dbReference>
<dbReference type="InterPro" id="IPR035908">
    <property type="entry name" value="F0_ATP_A_sf"/>
</dbReference>
<proteinExistence type="inferred from homology"/>
<geneLocation type="mitochondrion" evidence="13"/>
<evidence type="ECO:0000256" key="10">
    <source>
        <dbReference type="ARBA" id="ARBA00023310"/>
    </source>
</evidence>
<dbReference type="CDD" id="cd00310">
    <property type="entry name" value="ATP-synt_Fo_a_6"/>
    <property type="match status" value="1"/>
</dbReference>
<gene>
    <name evidence="13" type="primary">ATP6</name>
</gene>
<evidence type="ECO:0000256" key="11">
    <source>
        <dbReference type="RuleBase" id="RU004450"/>
    </source>
</evidence>
<comment type="subcellular location">
    <subcellularLocation>
        <location evidence="1">Membrane</location>
        <topology evidence="1">Multi-pass membrane protein</topology>
    </subcellularLocation>
    <subcellularLocation>
        <location evidence="11">Mitochondrion inner membrane</location>
        <topology evidence="11">Multi-pass membrane protein</topology>
    </subcellularLocation>
</comment>
<dbReference type="InterPro" id="IPR023011">
    <property type="entry name" value="ATP_synth_F0_asu_AS"/>
</dbReference>
<comment type="similarity">
    <text evidence="2">Belongs to the ATPase A chain family.</text>
</comment>
<dbReference type="EMBL" id="ON585572">
    <property type="protein sequence ID" value="WAO28620.1"/>
    <property type="molecule type" value="Genomic_DNA"/>
</dbReference>
<keyword evidence="9 12" id="KW-0472">Membrane</keyword>
<feature type="transmembrane region" description="Helical" evidence="12">
    <location>
        <begin position="197"/>
        <end position="223"/>
    </location>
</feature>
<name>A0A9E9J3I1_9NEOP</name>
<dbReference type="Gene3D" id="1.20.120.220">
    <property type="entry name" value="ATP synthase, F0 complex, subunit A"/>
    <property type="match status" value="1"/>
</dbReference>
<organism evidence="13">
    <name type="scientific">Ibidoecus plataleae</name>
    <dbReference type="NCBI Taxonomy" id="3004258"/>
    <lineage>
        <taxon>Eukaryota</taxon>
        <taxon>Metazoa</taxon>
        <taxon>Ecdysozoa</taxon>
        <taxon>Arthropoda</taxon>
        <taxon>Hexapoda</taxon>
        <taxon>Insecta</taxon>
        <taxon>Pterygota</taxon>
        <taxon>Neoptera</taxon>
        <taxon>Paraneoptera</taxon>
        <taxon>Psocodea</taxon>
        <taxon>Troctomorpha</taxon>
        <taxon>Phthiraptera</taxon>
        <taxon>Ischnocera</taxon>
        <taxon>Philopteridae</taxon>
        <taxon>Ibidoecus</taxon>
    </lineage>
</organism>
<evidence type="ECO:0000313" key="13">
    <source>
        <dbReference type="EMBL" id="WAO28620.1"/>
    </source>
</evidence>
<evidence type="ECO:0000256" key="5">
    <source>
        <dbReference type="ARBA" id="ARBA00022692"/>
    </source>
</evidence>
<evidence type="ECO:0000256" key="6">
    <source>
        <dbReference type="ARBA" id="ARBA00022781"/>
    </source>
</evidence>
<dbReference type="InterPro" id="IPR045083">
    <property type="entry name" value="ATP_synth_F0_asu_bact/mt"/>
</dbReference>
<dbReference type="NCBIfam" id="TIGR01131">
    <property type="entry name" value="ATP_synt_6_or_A"/>
    <property type="match status" value="1"/>
</dbReference>
<keyword evidence="13" id="KW-0496">Mitochondrion</keyword>
<keyword evidence="8" id="KW-0406">Ion transport</keyword>